<organism evidence="2">
    <name type="scientific">viral metagenome</name>
    <dbReference type="NCBI Taxonomy" id="1070528"/>
    <lineage>
        <taxon>unclassified sequences</taxon>
        <taxon>metagenomes</taxon>
        <taxon>organismal metagenomes</taxon>
    </lineage>
</organism>
<name>A0A6C0AKZ0_9ZZZZ</name>
<feature type="coiled-coil region" evidence="1">
    <location>
        <begin position="230"/>
        <end position="267"/>
    </location>
</feature>
<proteinExistence type="predicted"/>
<sequence>MAIALIHGRESVISQIHSSWNEFRRTDEAMVLMFGEVDSQYRNHHDIPLAKDFTESDSPWTTKETVLEKNAVHANNLIRYYIGLNIDVAERMPIWQLFEIGTGIVGKIKEQIKLLKRIQAVLKLVQQLEVHEPLPNTTSLFTHTGNLSLDEIEDDFKVKVKEAKAAKKLELKVAKQAAKVLATKKKIIATIVKKNDSRTDGGSLYMDNINTTLSVEDLREVLKMLPLLTKANKTQAKKAAKEAKAKAKEAEKQAKKAAKNLAAKHANFAKKVLSLLKFAQANNYTVEDIVVQLKAQVE</sequence>
<accession>A0A6C0AKZ0</accession>
<dbReference type="AlphaFoldDB" id="A0A6C0AKZ0"/>
<keyword evidence="1" id="KW-0175">Coiled coil</keyword>
<protein>
    <submittedName>
        <fullName evidence="2">Uncharacterized protein</fullName>
    </submittedName>
</protein>
<reference evidence="2" key="1">
    <citation type="journal article" date="2020" name="Nature">
        <title>Giant virus diversity and host interactions through global metagenomics.</title>
        <authorList>
            <person name="Schulz F."/>
            <person name="Roux S."/>
            <person name="Paez-Espino D."/>
            <person name="Jungbluth S."/>
            <person name="Walsh D.A."/>
            <person name="Denef V.J."/>
            <person name="McMahon K.D."/>
            <person name="Konstantinidis K.T."/>
            <person name="Eloe-Fadrosh E.A."/>
            <person name="Kyrpides N.C."/>
            <person name="Woyke T."/>
        </authorList>
    </citation>
    <scope>NUCLEOTIDE SEQUENCE</scope>
    <source>
        <strain evidence="2">GVMAG-S-1039698-54</strain>
    </source>
</reference>
<evidence type="ECO:0000313" key="2">
    <source>
        <dbReference type="EMBL" id="QHS80474.1"/>
    </source>
</evidence>
<evidence type="ECO:0000256" key="1">
    <source>
        <dbReference type="SAM" id="Coils"/>
    </source>
</evidence>
<dbReference type="EMBL" id="MN740682">
    <property type="protein sequence ID" value="QHS80474.1"/>
    <property type="molecule type" value="Genomic_DNA"/>
</dbReference>